<keyword evidence="1" id="KW-0472">Membrane</keyword>
<keyword evidence="1" id="KW-0812">Transmembrane</keyword>
<dbReference type="EMBL" id="CM001884">
    <property type="protein sequence ID" value="EOY28983.1"/>
    <property type="molecule type" value="Genomic_DNA"/>
</dbReference>
<proteinExistence type="predicted"/>
<evidence type="ECO:0000313" key="2">
    <source>
        <dbReference type="EMBL" id="EOY28983.1"/>
    </source>
</evidence>
<dbReference type="Proteomes" id="UP000026915">
    <property type="component" value="Chromosome 6"/>
</dbReference>
<feature type="transmembrane region" description="Helical" evidence="1">
    <location>
        <begin position="21"/>
        <end position="42"/>
    </location>
</feature>
<organism evidence="2 3">
    <name type="scientific">Theobroma cacao</name>
    <name type="common">Cacao</name>
    <name type="synonym">Cocoa</name>
    <dbReference type="NCBI Taxonomy" id="3641"/>
    <lineage>
        <taxon>Eukaryota</taxon>
        <taxon>Viridiplantae</taxon>
        <taxon>Streptophyta</taxon>
        <taxon>Embryophyta</taxon>
        <taxon>Tracheophyta</taxon>
        <taxon>Spermatophyta</taxon>
        <taxon>Magnoliopsida</taxon>
        <taxon>eudicotyledons</taxon>
        <taxon>Gunneridae</taxon>
        <taxon>Pentapetalae</taxon>
        <taxon>rosids</taxon>
        <taxon>malvids</taxon>
        <taxon>Malvales</taxon>
        <taxon>Malvaceae</taxon>
        <taxon>Byttnerioideae</taxon>
        <taxon>Theobroma</taxon>
    </lineage>
</organism>
<protein>
    <submittedName>
        <fullName evidence="2">Uncharacterized protein</fullName>
    </submittedName>
</protein>
<dbReference type="InParanoid" id="A0A061GHT1"/>
<reference evidence="2 3" key="1">
    <citation type="journal article" date="2013" name="Genome Biol.">
        <title>The genome sequence of the most widely cultivated cacao type and its use to identify candidate genes regulating pod color.</title>
        <authorList>
            <person name="Motamayor J.C."/>
            <person name="Mockaitis K."/>
            <person name="Schmutz J."/>
            <person name="Haiminen N."/>
            <person name="Iii D.L."/>
            <person name="Cornejo O."/>
            <person name="Findley S.D."/>
            <person name="Zheng P."/>
            <person name="Utro F."/>
            <person name="Royaert S."/>
            <person name="Saski C."/>
            <person name="Jenkins J."/>
            <person name="Podicheti R."/>
            <person name="Zhao M."/>
            <person name="Scheffler B.E."/>
            <person name="Stack J.C."/>
            <person name="Feltus F.A."/>
            <person name="Mustiga G.M."/>
            <person name="Amores F."/>
            <person name="Phillips W."/>
            <person name="Marelli J.P."/>
            <person name="May G.D."/>
            <person name="Shapiro H."/>
            <person name="Ma J."/>
            <person name="Bustamante C.D."/>
            <person name="Schnell R.J."/>
            <person name="Main D."/>
            <person name="Gilbert D."/>
            <person name="Parida L."/>
            <person name="Kuhn D.N."/>
        </authorList>
    </citation>
    <scope>NUCLEOTIDE SEQUENCE [LARGE SCALE GENOMIC DNA]</scope>
    <source>
        <strain evidence="3">cv. Matina 1-6</strain>
    </source>
</reference>
<gene>
    <name evidence="2" type="ORF">TCM_030432</name>
</gene>
<name>A0A061GHT1_THECC</name>
<accession>A0A061GHT1</accession>
<keyword evidence="3" id="KW-1185">Reference proteome</keyword>
<dbReference type="AlphaFoldDB" id="A0A061GHT1"/>
<evidence type="ECO:0000256" key="1">
    <source>
        <dbReference type="SAM" id="Phobius"/>
    </source>
</evidence>
<dbReference type="Gramene" id="EOY28983">
    <property type="protein sequence ID" value="EOY28983"/>
    <property type="gene ID" value="TCM_030432"/>
</dbReference>
<dbReference type="HOGENOM" id="CLU_2727339_0_0_1"/>
<keyword evidence="1" id="KW-1133">Transmembrane helix</keyword>
<sequence>MVQKMHKINCQLYMSQGKNISYIYIYICMYLCMYLVLVSLVGGTCNAEWRNKDLLEGRVNSSGELSNIKSKV</sequence>
<evidence type="ECO:0000313" key="3">
    <source>
        <dbReference type="Proteomes" id="UP000026915"/>
    </source>
</evidence>